<name>A0A6A3JR50_9STRA</name>
<evidence type="ECO:0000313" key="3">
    <source>
        <dbReference type="EMBL" id="KAE8995948.1"/>
    </source>
</evidence>
<dbReference type="InterPro" id="IPR029058">
    <property type="entry name" value="AB_hydrolase_fold"/>
</dbReference>
<dbReference type="SUPFAM" id="SSF53474">
    <property type="entry name" value="alpha/beta-Hydrolases"/>
    <property type="match status" value="1"/>
</dbReference>
<evidence type="ECO:0000256" key="2">
    <source>
        <dbReference type="SAM" id="SignalP"/>
    </source>
</evidence>
<evidence type="ECO:0000256" key="1">
    <source>
        <dbReference type="ARBA" id="ARBA00008645"/>
    </source>
</evidence>
<feature type="signal peptide" evidence="2">
    <location>
        <begin position="1"/>
        <end position="18"/>
    </location>
</feature>
<feature type="chain" id="PRO_5025355227" description="AB hydrolase-1 domain-containing protein" evidence="2">
    <location>
        <begin position="19"/>
        <end position="573"/>
    </location>
</feature>
<sequence length="573" mass="61897">MDLSHLIAAAMVVAHASAMSSSTIKGDLNGWYACSDYTFSDEGSSSQDAECAVYNAPLCYPSICETPKSANPKVDIFFKRIPATTGDPKTAPNVWLLQGGPGYSSSAMEADMIALHSQLEGAVNMYTMDHRGTGRSTRLDCVAAQATTTGSPWGSQLDPSEVPACAQDLHNKYGDLASFSVTTAATDLATFISTYTNGADTTVYGVSYGTVMVERLMSLAPPEVIGYVLDGVAASSGASADEFMYMSKSDSDFGEVGEAFLSLCDHDNECKTRFARKSLNKTLDDLFHQFDKDPNSTCAMTSESATNPSSFLRVILSMLLPDMEMRNLIPPIVYRLQRCGPEDVDILTHLVTTLSSSSATPQDSAFQSSLLYYLIVFSELWETPASSNSELQARFESTKINSGGVYNMNALYCASSKDKSAACDDLNVGSYDGDGIIYKRDHHWNKTVTIPSQASVLLLSGKLDPQTPHKYAEVLLGVLDGDNKELVAFDYASHDAVVTTQMVAGDPQSETCGMKILASYVRNGGDLQRMDKSCVEQMPAFNMTTSEDYVQHFLSTNEAYDGAFDSSLSSNSN</sequence>
<evidence type="ECO:0000313" key="4">
    <source>
        <dbReference type="Proteomes" id="UP000435112"/>
    </source>
</evidence>
<dbReference type="EMBL" id="QXFU01001763">
    <property type="protein sequence ID" value="KAE8995948.1"/>
    <property type="molecule type" value="Genomic_DNA"/>
</dbReference>
<keyword evidence="2" id="KW-0732">Signal</keyword>
<organism evidence="3 4">
    <name type="scientific">Phytophthora rubi</name>
    <dbReference type="NCBI Taxonomy" id="129364"/>
    <lineage>
        <taxon>Eukaryota</taxon>
        <taxon>Sar</taxon>
        <taxon>Stramenopiles</taxon>
        <taxon>Oomycota</taxon>
        <taxon>Peronosporomycetes</taxon>
        <taxon>Peronosporales</taxon>
        <taxon>Peronosporaceae</taxon>
        <taxon>Phytophthora</taxon>
    </lineage>
</organism>
<protein>
    <recommendedName>
        <fullName evidence="5">AB hydrolase-1 domain-containing protein</fullName>
    </recommendedName>
</protein>
<dbReference type="OrthoDB" id="425534at2759"/>
<comment type="similarity">
    <text evidence="1">Belongs to the AB hydrolase superfamily.</text>
</comment>
<dbReference type="AlphaFoldDB" id="A0A6A3JR50"/>
<dbReference type="PANTHER" id="PTHR43039">
    <property type="entry name" value="ESTERASE-RELATED"/>
    <property type="match status" value="1"/>
</dbReference>
<proteinExistence type="inferred from homology"/>
<accession>A0A6A3JR50</accession>
<dbReference type="Proteomes" id="UP000435112">
    <property type="component" value="Unassembled WGS sequence"/>
</dbReference>
<reference evidence="3 4" key="1">
    <citation type="submission" date="2018-09" db="EMBL/GenBank/DDBJ databases">
        <title>Genomic investigation of the strawberry pathogen Phytophthora fragariae indicates pathogenicity is determined by transcriptional variation in three key races.</title>
        <authorList>
            <person name="Adams T.M."/>
            <person name="Armitage A.D."/>
            <person name="Sobczyk M.K."/>
            <person name="Bates H.J."/>
            <person name="Dunwell J.M."/>
            <person name="Nellist C.F."/>
            <person name="Harrison R.J."/>
        </authorList>
    </citation>
    <scope>NUCLEOTIDE SEQUENCE [LARGE SCALE GENOMIC DNA]</scope>
    <source>
        <strain evidence="3 4">SCRP324</strain>
    </source>
</reference>
<comment type="caution">
    <text evidence="3">The sequence shown here is derived from an EMBL/GenBank/DDBJ whole genome shotgun (WGS) entry which is preliminary data.</text>
</comment>
<dbReference type="Gene3D" id="3.40.50.1820">
    <property type="entry name" value="alpha/beta hydrolase"/>
    <property type="match status" value="1"/>
</dbReference>
<gene>
    <name evidence="3" type="ORF">PR002_g19473</name>
</gene>
<evidence type="ECO:0008006" key="5">
    <source>
        <dbReference type="Google" id="ProtNLM"/>
    </source>
</evidence>